<dbReference type="KEGG" id="mphi:EG856_02855"/>
<dbReference type="GO" id="GO:0009307">
    <property type="term" value="P:DNA restriction-modification system"/>
    <property type="evidence" value="ECO:0007669"/>
    <property type="project" value="UniProtKB-KW"/>
</dbReference>
<feature type="domain" description="N6 adenine-specific DNA methyltransferase N-terminal" evidence="9">
    <location>
        <begin position="11"/>
        <end position="159"/>
    </location>
</feature>
<dbReference type="InterPro" id="IPR002052">
    <property type="entry name" value="DNA_methylase_N6_adenine_CS"/>
</dbReference>
<dbReference type="RefSeq" id="WP_130429615.1">
    <property type="nucleotide sequence ID" value="NZ_CP034841.1"/>
</dbReference>
<comment type="catalytic activity">
    <reaction evidence="7">
        <text>a 2'-deoxyadenosine in DNA + S-adenosyl-L-methionine = an N(6)-methyl-2'-deoxyadenosine in DNA + S-adenosyl-L-homocysteine + H(+)</text>
        <dbReference type="Rhea" id="RHEA:15197"/>
        <dbReference type="Rhea" id="RHEA-COMP:12418"/>
        <dbReference type="Rhea" id="RHEA-COMP:12419"/>
        <dbReference type="ChEBI" id="CHEBI:15378"/>
        <dbReference type="ChEBI" id="CHEBI:57856"/>
        <dbReference type="ChEBI" id="CHEBI:59789"/>
        <dbReference type="ChEBI" id="CHEBI:90615"/>
        <dbReference type="ChEBI" id="CHEBI:90616"/>
        <dbReference type="EC" id="2.1.1.72"/>
    </reaction>
</comment>
<gene>
    <name evidence="10" type="ORF">EG856_02855</name>
</gene>
<dbReference type="PROSITE" id="PS00092">
    <property type="entry name" value="N6_MTASE"/>
    <property type="match status" value="1"/>
</dbReference>
<evidence type="ECO:0000256" key="3">
    <source>
        <dbReference type="ARBA" id="ARBA00022603"/>
    </source>
</evidence>
<dbReference type="GO" id="GO:0008170">
    <property type="term" value="F:N-methyltransferase activity"/>
    <property type="evidence" value="ECO:0007669"/>
    <property type="project" value="InterPro"/>
</dbReference>
<evidence type="ECO:0000259" key="8">
    <source>
        <dbReference type="Pfam" id="PF02384"/>
    </source>
</evidence>
<evidence type="ECO:0000256" key="4">
    <source>
        <dbReference type="ARBA" id="ARBA00022679"/>
    </source>
</evidence>
<evidence type="ECO:0000259" key="9">
    <source>
        <dbReference type="Pfam" id="PF12161"/>
    </source>
</evidence>
<dbReference type="InterPro" id="IPR038333">
    <property type="entry name" value="T1MK-like_N_sf"/>
</dbReference>
<dbReference type="Pfam" id="PF02384">
    <property type="entry name" value="N6_Mtase"/>
    <property type="match status" value="1"/>
</dbReference>
<dbReference type="GO" id="GO:0032259">
    <property type="term" value="P:methylation"/>
    <property type="evidence" value="ECO:0007669"/>
    <property type="project" value="UniProtKB-KW"/>
</dbReference>
<dbReference type="PRINTS" id="PR00507">
    <property type="entry name" value="N12N6MTFRASE"/>
</dbReference>
<proteinExistence type="inferred from homology"/>
<evidence type="ECO:0000313" key="11">
    <source>
        <dbReference type="Proteomes" id="UP000289326"/>
    </source>
</evidence>
<dbReference type="Gene3D" id="3.40.50.150">
    <property type="entry name" value="Vaccinia Virus protein VP39"/>
    <property type="match status" value="1"/>
</dbReference>
<keyword evidence="6" id="KW-0680">Restriction system</keyword>
<dbReference type="GO" id="GO:0003677">
    <property type="term" value="F:DNA binding"/>
    <property type="evidence" value="ECO:0007669"/>
    <property type="project" value="InterPro"/>
</dbReference>
<evidence type="ECO:0000256" key="5">
    <source>
        <dbReference type="ARBA" id="ARBA00022691"/>
    </source>
</evidence>
<dbReference type="Proteomes" id="UP000289326">
    <property type="component" value="Chromosome"/>
</dbReference>
<evidence type="ECO:0000256" key="2">
    <source>
        <dbReference type="ARBA" id="ARBA00011900"/>
    </source>
</evidence>
<protein>
    <recommendedName>
        <fullName evidence="2">site-specific DNA-methyltransferase (adenine-specific)</fullName>
        <ecNumber evidence="2">2.1.1.72</ecNumber>
    </recommendedName>
</protein>
<evidence type="ECO:0000256" key="1">
    <source>
        <dbReference type="ARBA" id="ARBA00006594"/>
    </source>
</evidence>
<accession>A0A4P6MMT5</accession>
<dbReference type="SUPFAM" id="SSF53335">
    <property type="entry name" value="S-adenosyl-L-methionine-dependent methyltransferases"/>
    <property type="match status" value="1"/>
</dbReference>
<keyword evidence="5" id="KW-0949">S-adenosyl-L-methionine</keyword>
<dbReference type="Pfam" id="PF12161">
    <property type="entry name" value="HsdM_N"/>
    <property type="match status" value="1"/>
</dbReference>
<dbReference type="EC" id="2.1.1.72" evidence="2"/>
<dbReference type="InterPro" id="IPR051537">
    <property type="entry name" value="DNA_Adenine_Mtase"/>
</dbReference>
<dbReference type="Gene3D" id="1.20.1260.30">
    <property type="match status" value="1"/>
</dbReference>
<dbReference type="GO" id="GO:0009007">
    <property type="term" value="F:site-specific DNA-methyltransferase (adenine-specific) activity"/>
    <property type="evidence" value="ECO:0007669"/>
    <property type="project" value="UniProtKB-EC"/>
</dbReference>
<dbReference type="PANTHER" id="PTHR42933:SF1">
    <property type="entry name" value="SITE-SPECIFIC DNA-METHYLTRANSFERASE (ADENINE-SPECIFIC)"/>
    <property type="match status" value="1"/>
</dbReference>
<dbReference type="InterPro" id="IPR022749">
    <property type="entry name" value="D12N6_MeTrfase_N"/>
</dbReference>
<evidence type="ECO:0000256" key="7">
    <source>
        <dbReference type="ARBA" id="ARBA00047942"/>
    </source>
</evidence>
<dbReference type="EMBL" id="CP034841">
    <property type="protein sequence ID" value="QBF34838.1"/>
    <property type="molecule type" value="Genomic_DNA"/>
</dbReference>
<dbReference type="AlphaFoldDB" id="A0A4P6MMT5"/>
<reference evidence="10 11" key="1">
    <citation type="submission" date="2019-01" db="EMBL/GenBank/DDBJ databases">
        <title>Complete sequence and annotation of the Mycoplasma phocirhinis strain 852T genome.</title>
        <authorList>
            <person name="Frasca S.Jr."/>
            <person name="Kutish G.F."/>
            <person name="Castellanos Gell J."/>
            <person name="Michaels D.L."/>
            <person name="Brown D.R."/>
        </authorList>
    </citation>
    <scope>NUCLEOTIDE SEQUENCE [LARGE SCALE GENOMIC DNA]</scope>
    <source>
        <strain evidence="10 11">852</strain>
    </source>
</reference>
<dbReference type="PANTHER" id="PTHR42933">
    <property type="entry name" value="SLR6095 PROTEIN"/>
    <property type="match status" value="1"/>
</dbReference>
<keyword evidence="4" id="KW-0808">Transferase</keyword>
<sequence length="397" mass="45976">MNSKINKEQLSKIIWDSANNARGNISQEQNKNFLLSLLFYKFLSQKQYNFLINQLKEYVENRQPNLDDINALNDENFDEDGKNKTFNLYSEGYQDIIEASKIELGYFIKPRYLFENWANNNTKLEIKEISDAVQYFYKNLSEQDEIRSLFEGVFDAYSNDIYKLGDPANATKYLNNILEKIKLISVEQQDFDVLGYIYQYVIKQFAGQLGKKGGEFFTPSEVSQLMSEIVARHLQNRQNISIYDPTSGSGSLLIKLGDMFAKYSKTKHKVTYYAQEYNSETYTLSKMNLIMHDINPIDIHVRNADTLKKDWPFFTKNNDESSYQLKMVDGVVANPPYSLNWEPDDAIGDPRFSEYGLAPKSKADYAFVLHSLYHLERDGIMAVVLPHGVLFRGGEWS</sequence>
<dbReference type="OrthoDB" id="9814572at2"/>
<comment type="similarity">
    <text evidence="1">Belongs to the N(4)/N(6)-methyltransferase family.</text>
</comment>
<evidence type="ECO:0000256" key="6">
    <source>
        <dbReference type="ARBA" id="ARBA00022747"/>
    </source>
</evidence>
<organism evidence="10 11">
    <name type="scientific">Mycoplasmopsis phocirhinis</name>
    <dbReference type="NCBI Taxonomy" id="142650"/>
    <lineage>
        <taxon>Bacteria</taxon>
        <taxon>Bacillati</taxon>
        <taxon>Mycoplasmatota</taxon>
        <taxon>Mycoplasmoidales</taxon>
        <taxon>Metamycoplasmataceae</taxon>
        <taxon>Mycoplasmopsis</taxon>
    </lineage>
</organism>
<keyword evidence="3" id="KW-0489">Methyltransferase</keyword>
<keyword evidence="11" id="KW-1185">Reference proteome</keyword>
<feature type="domain" description="DNA methylase adenine-specific" evidence="8">
    <location>
        <begin position="191"/>
        <end position="395"/>
    </location>
</feature>
<dbReference type="InterPro" id="IPR029063">
    <property type="entry name" value="SAM-dependent_MTases_sf"/>
</dbReference>
<name>A0A4P6MMT5_9BACT</name>
<evidence type="ECO:0000313" key="10">
    <source>
        <dbReference type="EMBL" id="QBF34838.1"/>
    </source>
</evidence>
<dbReference type="InterPro" id="IPR003356">
    <property type="entry name" value="DNA_methylase_A-5"/>
</dbReference>